<gene>
    <name evidence="2" type="ORF">g.6229</name>
</gene>
<evidence type="ECO:0008006" key="3">
    <source>
        <dbReference type="Google" id="ProtNLM"/>
    </source>
</evidence>
<dbReference type="CDD" id="cd02513">
    <property type="entry name" value="CMP-NeuAc_Synthase"/>
    <property type="match status" value="1"/>
</dbReference>
<evidence type="ECO:0000256" key="1">
    <source>
        <dbReference type="SAM" id="Phobius"/>
    </source>
</evidence>
<dbReference type="Pfam" id="PF02348">
    <property type="entry name" value="CTP_transf_3"/>
    <property type="match status" value="1"/>
</dbReference>
<keyword evidence="1" id="KW-0812">Transmembrane</keyword>
<dbReference type="Gene3D" id="3.90.550.10">
    <property type="entry name" value="Spore Coat Polysaccharide Biosynthesis Protein SpsA, Chain A"/>
    <property type="match status" value="1"/>
</dbReference>
<dbReference type="SUPFAM" id="SSF53448">
    <property type="entry name" value="Nucleotide-diphospho-sugar transferases"/>
    <property type="match status" value="1"/>
</dbReference>
<proteinExistence type="predicted"/>
<organism evidence="2">
    <name type="scientific">Clastoptera arizonana</name>
    <name type="common">Arizona spittle bug</name>
    <dbReference type="NCBI Taxonomy" id="38151"/>
    <lineage>
        <taxon>Eukaryota</taxon>
        <taxon>Metazoa</taxon>
        <taxon>Ecdysozoa</taxon>
        <taxon>Arthropoda</taxon>
        <taxon>Hexapoda</taxon>
        <taxon>Insecta</taxon>
        <taxon>Pterygota</taxon>
        <taxon>Neoptera</taxon>
        <taxon>Paraneoptera</taxon>
        <taxon>Hemiptera</taxon>
        <taxon>Auchenorrhyncha</taxon>
        <taxon>Cercopoidea</taxon>
        <taxon>Clastopteridae</taxon>
        <taxon>Clastoptera</taxon>
    </lineage>
</organism>
<evidence type="ECO:0000313" key="2">
    <source>
        <dbReference type="EMBL" id="JAS16660.1"/>
    </source>
</evidence>
<protein>
    <recommendedName>
        <fullName evidence="3">N-acylneuraminate cytidylyltransferase</fullName>
    </recommendedName>
</protein>
<keyword evidence="1" id="KW-1133">Transmembrane helix</keyword>
<dbReference type="AlphaFoldDB" id="A0A1B6CT69"/>
<sequence>MAVECKECHNYLVTIATCVVCLAVALIFLKTNVEEHKDALKNKKTETRKIIALILARGGSKGIIKKNLALIQRETLLARTIRKIKQVKEFDEIWVSTDDSEISKEALKAGAFVHSRDSATAVDTAESIIAVQEFLNKHLDVEVIALIQCTSPFMKPEWLVEAHNKIMNEGYDSVFSVTRQKKLRWKLNQDKTLSAVNFNPMKRPRRQDWEGELVETGMFYFATRQLIEQNKFQGERVGCIEIPSNHSLEIDVQLDLVVAQSLATLFDETESN</sequence>
<accession>A0A1B6CT69</accession>
<dbReference type="InterPro" id="IPR029044">
    <property type="entry name" value="Nucleotide-diphossugar_trans"/>
</dbReference>
<dbReference type="InterPro" id="IPR050793">
    <property type="entry name" value="CMP-NeuNAc_synthase"/>
</dbReference>
<dbReference type="PANTHER" id="PTHR21485">
    <property type="entry name" value="HAD SUPERFAMILY MEMBERS CMAS AND KDSC"/>
    <property type="match status" value="1"/>
</dbReference>
<dbReference type="InterPro" id="IPR003329">
    <property type="entry name" value="Cytidylyl_trans"/>
</dbReference>
<dbReference type="PANTHER" id="PTHR21485:SF3">
    <property type="entry name" value="N-ACYLNEURAMINATE CYTIDYLYLTRANSFERASE"/>
    <property type="match status" value="1"/>
</dbReference>
<keyword evidence="1" id="KW-0472">Membrane</keyword>
<dbReference type="EMBL" id="GEDC01020638">
    <property type="protein sequence ID" value="JAS16660.1"/>
    <property type="molecule type" value="Transcribed_RNA"/>
</dbReference>
<dbReference type="GO" id="GO:0008781">
    <property type="term" value="F:N-acylneuraminate cytidylyltransferase activity"/>
    <property type="evidence" value="ECO:0007669"/>
    <property type="project" value="TreeGrafter"/>
</dbReference>
<name>A0A1B6CT69_9HEMI</name>
<feature type="transmembrane region" description="Helical" evidence="1">
    <location>
        <begin position="12"/>
        <end position="29"/>
    </location>
</feature>
<reference evidence="2" key="1">
    <citation type="submission" date="2015-12" db="EMBL/GenBank/DDBJ databases">
        <title>De novo transcriptome assembly of four potential Pierce s Disease insect vectors from Arizona vineyards.</title>
        <authorList>
            <person name="Tassone E.E."/>
        </authorList>
    </citation>
    <scope>NUCLEOTIDE SEQUENCE</scope>
</reference>